<evidence type="ECO:0000256" key="6">
    <source>
        <dbReference type="ARBA" id="ARBA00022741"/>
    </source>
</evidence>
<dbReference type="SUPFAM" id="SSF52540">
    <property type="entry name" value="P-loop containing nucleoside triphosphate hydrolases"/>
    <property type="match status" value="1"/>
</dbReference>
<keyword evidence="9" id="KW-0472">Membrane</keyword>
<dbReference type="FunFam" id="3.40.50.300:FF:000016">
    <property type="entry name" value="Oligopeptide ABC transporter ATP-binding component"/>
    <property type="match status" value="1"/>
</dbReference>
<dbReference type="InterPro" id="IPR003439">
    <property type="entry name" value="ABC_transporter-like_ATP-bd"/>
</dbReference>
<dbReference type="PROSITE" id="PS50893">
    <property type="entry name" value="ABC_TRANSPORTER_2"/>
    <property type="match status" value="1"/>
</dbReference>
<dbReference type="GO" id="GO:0005524">
    <property type="term" value="F:ATP binding"/>
    <property type="evidence" value="ECO:0007669"/>
    <property type="project" value="UniProtKB-KW"/>
</dbReference>
<evidence type="ECO:0000259" key="10">
    <source>
        <dbReference type="PROSITE" id="PS50893"/>
    </source>
</evidence>
<evidence type="ECO:0000256" key="2">
    <source>
        <dbReference type="ARBA" id="ARBA00005417"/>
    </source>
</evidence>
<keyword evidence="8" id="KW-1278">Translocase</keyword>
<dbReference type="InterPro" id="IPR027417">
    <property type="entry name" value="P-loop_NTPase"/>
</dbReference>
<dbReference type="Pfam" id="PF08352">
    <property type="entry name" value="oligo_HPY"/>
    <property type="match status" value="1"/>
</dbReference>
<sequence>MKVMRGNLLDVSDLRVVFYTYRGLIQALNGVELWLNSGEKLGIVGESGCGKSVTSLAMMRLIEQPGEILSGSIRFDGQDLAKLDEDALNKIRGRDMAMIFQEPKSALNPVMKVGFQIAESIWRSDNAKSKRRVYQEVRKMLELVGLDSDRTINLYPHELSGGMAQRIMIAIALSSRPKLLIADEPTSALDVTIQIQILELLQELVKKLQYAAILITHDMGVAAEFCDKITVMYAGNTVEHSETMNIFEKPYHPYTQGLFKAVPDIGRTDELATIPGVVPDLVAPPSGCRFHPRCPHCMEQCQQTFPPLIEIEPGHHVACYLYLKEGDTHAN</sequence>
<dbReference type="GO" id="GO:0005886">
    <property type="term" value="C:plasma membrane"/>
    <property type="evidence" value="ECO:0007669"/>
    <property type="project" value="UniProtKB-SubCell"/>
</dbReference>
<keyword evidence="7" id="KW-0067">ATP-binding</keyword>
<comment type="similarity">
    <text evidence="2">Belongs to the ABC transporter superfamily.</text>
</comment>
<name>A0A081C974_VECG1</name>
<reference evidence="11" key="1">
    <citation type="journal article" date="2015" name="PeerJ">
        <title>First genomic representation of candidate bacterial phylum KSB3 points to enhanced environmental sensing as a trigger of wastewater bulking.</title>
        <authorList>
            <person name="Sekiguchi Y."/>
            <person name="Ohashi A."/>
            <person name="Parks D.H."/>
            <person name="Yamauchi T."/>
            <person name="Tyson G.W."/>
            <person name="Hugenholtz P."/>
        </authorList>
    </citation>
    <scope>NUCLEOTIDE SEQUENCE [LARGE SCALE GENOMIC DNA]</scope>
</reference>
<dbReference type="Proteomes" id="UP000030661">
    <property type="component" value="Unassembled WGS sequence"/>
</dbReference>
<evidence type="ECO:0000256" key="8">
    <source>
        <dbReference type="ARBA" id="ARBA00022967"/>
    </source>
</evidence>
<dbReference type="GO" id="GO:0016887">
    <property type="term" value="F:ATP hydrolysis activity"/>
    <property type="evidence" value="ECO:0007669"/>
    <property type="project" value="InterPro"/>
</dbReference>
<dbReference type="InterPro" id="IPR050388">
    <property type="entry name" value="ABC_Ni/Peptide_Import"/>
</dbReference>
<dbReference type="NCBIfam" id="TIGR01727">
    <property type="entry name" value="oligo_HPY"/>
    <property type="match status" value="1"/>
</dbReference>
<dbReference type="EMBL" id="DF820477">
    <property type="protein sequence ID" value="GAK61129.1"/>
    <property type="molecule type" value="Genomic_DNA"/>
</dbReference>
<organism evidence="11">
    <name type="scientific">Vecturithrix granuli</name>
    <dbReference type="NCBI Taxonomy" id="1499967"/>
    <lineage>
        <taxon>Bacteria</taxon>
        <taxon>Candidatus Moduliflexota</taxon>
        <taxon>Candidatus Vecturitrichia</taxon>
        <taxon>Candidatus Vecturitrichales</taxon>
        <taxon>Candidatus Vecturitrichaceae</taxon>
        <taxon>Candidatus Vecturithrix</taxon>
    </lineage>
</organism>
<dbReference type="PANTHER" id="PTHR43297:SF14">
    <property type="entry name" value="ATPASE AAA-TYPE CORE DOMAIN-CONTAINING PROTEIN"/>
    <property type="match status" value="1"/>
</dbReference>
<dbReference type="InterPro" id="IPR003593">
    <property type="entry name" value="AAA+_ATPase"/>
</dbReference>
<gene>
    <name evidence="11" type="ORF">U27_01027</name>
</gene>
<dbReference type="InterPro" id="IPR017871">
    <property type="entry name" value="ABC_transporter-like_CS"/>
</dbReference>
<evidence type="ECO:0000313" key="11">
    <source>
        <dbReference type="EMBL" id="GAK61129.1"/>
    </source>
</evidence>
<keyword evidence="12" id="KW-1185">Reference proteome</keyword>
<dbReference type="STRING" id="1499967.U27_01027"/>
<protein>
    <submittedName>
        <fullName evidence="11">Oligopeptide/dipeptide ABC transporter, ATPase subunit</fullName>
    </submittedName>
</protein>
<evidence type="ECO:0000256" key="4">
    <source>
        <dbReference type="ARBA" id="ARBA00022475"/>
    </source>
</evidence>
<keyword evidence="5" id="KW-0997">Cell inner membrane</keyword>
<dbReference type="AlphaFoldDB" id="A0A081C974"/>
<keyword evidence="6" id="KW-0547">Nucleotide-binding</keyword>
<evidence type="ECO:0000256" key="7">
    <source>
        <dbReference type="ARBA" id="ARBA00022840"/>
    </source>
</evidence>
<comment type="subcellular location">
    <subcellularLocation>
        <location evidence="1">Cell membrane</location>
        <topology evidence="1">Peripheral membrane protein</topology>
    </subcellularLocation>
</comment>
<dbReference type="SMART" id="SM00382">
    <property type="entry name" value="AAA"/>
    <property type="match status" value="1"/>
</dbReference>
<dbReference type="PANTHER" id="PTHR43297">
    <property type="entry name" value="OLIGOPEPTIDE TRANSPORT ATP-BINDING PROTEIN APPD"/>
    <property type="match status" value="1"/>
</dbReference>
<feature type="domain" description="ABC transporter" evidence="10">
    <location>
        <begin position="9"/>
        <end position="259"/>
    </location>
</feature>
<dbReference type="InterPro" id="IPR013563">
    <property type="entry name" value="Oligopep_ABC_C"/>
</dbReference>
<evidence type="ECO:0000256" key="1">
    <source>
        <dbReference type="ARBA" id="ARBA00004202"/>
    </source>
</evidence>
<keyword evidence="3" id="KW-0813">Transport</keyword>
<dbReference type="eggNOG" id="COG0444">
    <property type="taxonomic scope" value="Bacteria"/>
</dbReference>
<evidence type="ECO:0000256" key="3">
    <source>
        <dbReference type="ARBA" id="ARBA00022448"/>
    </source>
</evidence>
<keyword evidence="4" id="KW-1003">Cell membrane</keyword>
<dbReference type="HOGENOM" id="CLU_000604_1_23_0"/>
<evidence type="ECO:0000256" key="5">
    <source>
        <dbReference type="ARBA" id="ARBA00022519"/>
    </source>
</evidence>
<dbReference type="PROSITE" id="PS00211">
    <property type="entry name" value="ABC_TRANSPORTER_1"/>
    <property type="match status" value="1"/>
</dbReference>
<evidence type="ECO:0000313" key="12">
    <source>
        <dbReference type="Proteomes" id="UP000030661"/>
    </source>
</evidence>
<dbReference type="Gene3D" id="3.40.50.300">
    <property type="entry name" value="P-loop containing nucleotide triphosphate hydrolases"/>
    <property type="match status" value="1"/>
</dbReference>
<dbReference type="GO" id="GO:0015833">
    <property type="term" value="P:peptide transport"/>
    <property type="evidence" value="ECO:0007669"/>
    <property type="project" value="InterPro"/>
</dbReference>
<dbReference type="CDD" id="cd03257">
    <property type="entry name" value="ABC_NikE_OppD_transporters"/>
    <property type="match status" value="1"/>
</dbReference>
<dbReference type="Pfam" id="PF00005">
    <property type="entry name" value="ABC_tran"/>
    <property type="match status" value="1"/>
</dbReference>
<accession>A0A081C974</accession>
<proteinExistence type="inferred from homology"/>
<evidence type="ECO:0000256" key="9">
    <source>
        <dbReference type="ARBA" id="ARBA00023136"/>
    </source>
</evidence>